<accession>A0A8S1P224</accession>
<evidence type="ECO:0000313" key="2">
    <source>
        <dbReference type="EMBL" id="CAD8097115.1"/>
    </source>
</evidence>
<comment type="caution">
    <text evidence="2">The sequence shown here is derived from an EMBL/GenBank/DDBJ whole genome shotgun (WGS) entry which is preliminary data.</text>
</comment>
<evidence type="ECO:0000313" key="3">
    <source>
        <dbReference type="Proteomes" id="UP000688137"/>
    </source>
</evidence>
<sequence length="293" mass="33508">MKTIIFIFILITIVTSTPSTCSDALTMQECTSIINGIHECIWYENQCQFKTCQNSQIPCNGQVYQGELCSNTKQGCQSVKQCSDIDNQESCSILKPQGIECYWDQQCIIKNCSHNTQSNCKLTNDEKCIYQNHKCSSINSCSDIFEKSSCLVSQIQGLTCIWMNDRCITNSCKAILTKEECFQSVRNSEKCFFTQNQDDTNYCLSCSQLTEQCQCNQYTLFGCEWQNDSCLEVSCNTYSNEKQCADDKECIWYKPMNKCLTIEEALNNDRACDIYISSQILNICTLLILIILW</sequence>
<keyword evidence="1" id="KW-0732">Signal</keyword>
<dbReference type="EMBL" id="CAJJDM010000106">
    <property type="protein sequence ID" value="CAD8097115.1"/>
    <property type="molecule type" value="Genomic_DNA"/>
</dbReference>
<reference evidence="2" key="1">
    <citation type="submission" date="2021-01" db="EMBL/GenBank/DDBJ databases">
        <authorList>
            <consortium name="Genoscope - CEA"/>
            <person name="William W."/>
        </authorList>
    </citation>
    <scope>NUCLEOTIDE SEQUENCE</scope>
</reference>
<dbReference type="InterPro" id="IPR002895">
    <property type="entry name" value="Paramecium_SA"/>
</dbReference>
<evidence type="ECO:0000256" key="1">
    <source>
        <dbReference type="SAM" id="SignalP"/>
    </source>
</evidence>
<protein>
    <recommendedName>
        <fullName evidence="4">Transmembrane protein</fullName>
    </recommendedName>
</protein>
<dbReference type="AlphaFoldDB" id="A0A8S1P224"/>
<feature type="signal peptide" evidence="1">
    <location>
        <begin position="1"/>
        <end position="16"/>
    </location>
</feature>
<dbReference type="OMA" id="CTNIING"/>
<keyword evidence="3" id="KW-1185">Reference proteome</keyword>
<evidence type="ECO:0008006" key="4">
    <source>
        <dbReference type="Google" id="ProtNLM"/>
    </source>
</evidence>
<dbReference type="Proteomes" id="UP000688137">
    <property type="component" value="Unassembled WGS sequence"/>
</dbReference>
<organism evidence="2 3">
    <name type="scientific">Paramecium primaurelia</name>
    <dbReference type="NCBI Taxonomy" id="5886"/>
    <lineage>
        <taxon>Eukaryota</taxon>
        <taxon>Sar</taxon>
        <taxon>Alveolata</taxon>
        <taxon>Ciliophora</taxon>
        <taxon>Intramacronucleata</taxon>
        <taxon>Oligohymenophorea</taxon>
        <taxon>Peniculida</taxon>
        <taxon>Parameciidae</taxon>
        <taxon>Paramecium</taxon>
    </lineage>
</organism>
<feature type="chain" id="PRO_5035725792" description="Transmembrane protein" evidence="1">
    <location>
        <begin position="17"/>
        <end position="293"/>
    </location>
</feature>
<dbReference type="Pfam" id="PF01508">
    <property type="entry name" value="Paramecium_SA"/>
    <property type="match status" value="1"/>
</dbReference>
<proteinExistence type="predicted"/>
<gene>
    <name evidence="2" type="ORF">PPRIM_AZ9-3.1.T1030059</name>
</gene>
<name>A0A8S1P224_PARPR</name>